<evidence type="ECO:0000313" key="17">
    <source>
        <dbReference type="EMBL" id="PKZ41734.1"/>
    </source>
</evidence>
<evidence type="ECO:0000256" key="6">
    <source>
        <dbReference type="ARBA" id="ARBA00019114"/>
    </source>
</evidence>
<evidence type="ECO:0000256" key="4">
    <source>
        <dbReference type="ARBA" id="ARBA00012417"/>
    </source>
</evidence>
<keyword evidence="13" id="KW-0234">DNA repair</keyword>
<dbReference type="Pfam" id="PF17657">
    <property type="entry name" value="DNA_pol3_finger"/>
    <property type="match status" value="1"/>
</dbReference>
<dbReference type="CDD" id="cd04485">
    <property type="entry name" value="DnaE_OBF"/>
    <property type="match status" value="1"/>
</dbReference>
<dbReference type="GO" id="GO:0003887">
    <property type="term" value="F:DNA-directed DNA polymerase activity"/>
    <property type="evidence" value="ECO:0007669"/>
    <property type="project" value="UniProtKB-KW"/>
</dbReference>
<evidence type="ECO:0000256" key="11">
    <source>
        <dbReference type="ARBA" id="ARBA00022763"/>
    </source>
</evidence>
<dbReference type="GO" id="GO:0006281">
    <property type="term" value="P:DNA repair"/>
    <property type="evidence" value="ECO:0007669"/>
    <property type="project" value="UniProtKB-KW"/>
</dbReference>
<comment type="caution">
    <text evidence="17">The sequence shown here is derived from an EMBL/GenBank/DDBJ whole genome shotgun (WGS) entry which is preliminary data.</text>
</comment>
<evidence type="ECO:0000256" key="14">
    <source>
        <dbReference type="ARBA" id="ARBA00049244"/>
    </source>
</evidence>
<dbReference type="OrthoDB" id="9803237at2"/>
<evidence type="ECO:0000256" key="9">
    <source>
        <dbReference type="ARBA" id="ARBA00022695"/>
    </source>
</evidence>
<dbReference type="Pfam" id="PF07733">
    <property type="entry name" value="DNA_pol3_alpha"/>
    <property type="match status" value="1"/>
</dbReference>
<name>A0A2I1PAT1_9MICO</name>
<dbReference type="EMBL" id="PKIZ01000010">
    <property type="protein sequence ID" value="PKZ41734.1"/>
    <property type="molecule type" value="Genomic_DNA"/>
</dbReference>
<comment type="similarity">
    <text evidence="3">Belongs to the DNA polymerase type-C family. DnaE subfamily.</text>
</comment>
<dbReference type="GO" id="GO:0003676">
    <property type="term" value="F:nucleic acid binding"/>
    <property type="evidence" value="ECO:0007669"/>
    <property type="project" value="InterPro"/>
</dbReference>
<dbReference type="Pfam" id="PF01336">
    <property type="entry name" value="tRNA_anti-codon"/>
    <property type="match status" value="1"/>
</dbReference>
<evidence type="ECO:0000256" key="2">
    <source>
        <dbReference type="ARBA" id="ARBA00007391"/>
    </source>
</evidence>
<evidence type="ECO:0000256" key="15">
    <source>
        <dbReference type="SAM" id="MobiDB-lite"/>
    </source>
</evidence>
<reference evidence="17 18" key="1">
    <citation type="submission" date="2017-12" db="EMBL/GenBank/DDBJ databases">
        <title>Phylogenetic diversity of female urinary microbiome.</title>
        <authorList>
            <person name="Thomas-White K."/>
            <person name="Wolfe A.J."/>
        </authorList>
    </citation>
    <scope>NUCLEOTIDE SEQUENCE [LARGE SCALE GENOMIC DNA]</scope>
    <source>
        <strain evidence="17 18">UMB1298</strain>
    </source>
</reference>
<dbReference type="InterPro" id="IPR040982">
    <property type="entry name" value="DNA_pol3_finger"/>
</dbReference>
<keyword evidence="9" id="KW-0548">Nucleotidyltransferase</keyword>
<organism evidence="17 18">
    <name type="scientific">Kytococcus schroeteri</name>
    <dbReference type="NCBI Taxonomy" id="138300"/>
    <lineage>
        <taxon>Bacteria</taxon>
        <taxon>Bacillati</taxon>
        <taxon>Actinomycetota</taxon>
        <taxon>Actinomycetes</taxon>
        <taxon>Micrococcales</taxon>
        <taxon>Kytococcaceae</taxon>
        <taxon>Kytococcus</taxon>
    </lineage>
</organism>
<evidence type="ECO:0000256" key="12">
    <source>
        <dbReference type="ARBA" id="ARBA00022932"/>
    </source>
</evidence>
<keyword evidence="10" id="KW-0235">DNA replication</keyword>
<feature type="compositionally biased region" description="Gly residues" evidence="15">
    <location>
        <begin position="1233"/>
        <end position="1247"/>
    </location>
</feature>
<evidence type="ECO:0000259" key="16">
    <source>
        <dbReference type="SMART" id="SM00481"/>
    </source>
</evidence>
<feature type="compositionally biased region" description="Basic and acidic residues" evidence="15">
    <location>
        <begin position="996"/>
        <end position="1005"/>
    </location>
</feature>
<dbReference type="EC" id="2.7.7.7" evidence="4"/>
<dbReference type="SMART" id="SM00481">
    <property type="entry name" value="POLIIIAc"/>
    <property type="match status" value="1"/>
</dbReference>
<dbReference type="InterPro" id="IPR041931">
    <property type="entry name" value="DNA_pol3_alpha_thumb_dom"/>
</dbReference>
<feature type="region of interest" description="Disordered" evidence="15">
    <location>
        <begin position="1233"/>
        <end position="1263"/>
    </location>
</feature>
<sequence length="1263" mass="136033">MADRGPLMFAAFAHLHVASSFSLQYGTSTPQELVDRAAAWGQGHLALTDRDGLYGAVRFARDCTEAGVVPVLGVDLALAHAEGEGPGAATPTRRSPVRGGAWVDESHHRVRVLACGGQGGGGHGVGWAALCRLVSATHAAGDRGEPRTTTGLVAGAAPAVRVLLGPDSDVGRAVLARRRAEARRLLEGWVDAVAHRVGDHVTARRVVVVELVCSGAPAGEPGCTDQAVGLWHLASEVGVRAVLTAAVRHADPGDVVVADVLDAARRHVLLDPRHLEQRTSAAHLASTPTMVRVARWLAERAAWPGPLERAADRLLATTCEVAVECGLSARDDLGIGSVHLPEPEVLGFADAQDAMAGLVQRCRTALEELYPGAARRRAADRLEDELSTIGALGYATYFLTVAQVCDLIREAGGRVAARGSGAGSLVNRLLGISGVDPLRHDLLMERFCSPLRAELPDIDIDVESDRRTEIYERVLERFGDGRVTCVSMMETYRVRHAVRDVGAVLGMPPVEVDAIAKAFPHVRARDARAAVRDLPELRAAGLDAPRLQRMLDLVERLDGLPRHIALHPCGVVLSNLGLRDRTPVEASWLGFPMSQFDKDDVEDMGLLKLDVLGIRMQSAMAHALDLVEATDGVRIDLDDEAQVPHDDAETFGLIGSTRTLGCFQIESPGQRELVGKFGPRTFEDVIIDISLFRPGPVKSDMITPFLAARQGWAEPLLMHPALQEHLRSTEGVVVFHEQVLQVITATTGVDLAHSDEARRAMGTAEGREAVERWWRPAAAARGFTGEVADRIWEVLAAFASFGFCKAHAAAFALPTYQSAWLKTHYPAHFMAGVLTHDPGMYPKRLILDDARELGVTVLGLDVNASGEGYRVEPVGQEEPDDDLSVPLTEVDPDRALERVRRRARRWGLRVALSEVKGLGQDDARRIVAGQPYASLADFWHRARVDRPLVERMVLAGAFDAFASPERRRDLLVELVDLERWREPRSRGRRARLALDRAEQDRRAAERGTQPMLDLPAPRGVGDAGLPPMAREEQVAHELEVLGMDVTAHVLEPHLPTLRALGARPARDLLGLRSGTEVLVAGVRVATQTPPVRSGRRVVFVTLNDPTGASDATFFEDVQGPYAQVLFQSWFLLVRGVVRRTGPRGVSLRATGAWELSELTGAHRSGGVDGLFAAWEEQDRVQHERARAGQEAAAAQGPLGRRVLVHASGYRQSPYADVGAAGPAVGGLAAGAPGAGRTGRAGAPGTGGMPSRKLWHSSPGSSGW</sequence>
<dbReference type="Proteomes" id="UP000234206">
    <property type="component" value="Unassembled WGS sequence"/>
</dbReference>
<protein>
    <recommendedName>
        <fullName evidence="6">DNA polymerase III subunit alpha</fullName>
        <ecNumber evidence="4">2.7.7.7</ecNumber>
    </recommendedName>
    <alternativeName>
        <fullName evidence="5">Error-prone DNA polymerase</fullName>
    </alternativeName>
</protein>
<comment type="subcellular location">
    <subcellularLocation>
        <location evidence="1">Cytoplasm</location>
    </subcellularLocation>
</comment>
<keyword evidence="12" id="KW-0239">DNA-directed DNA polymerase</keyword>
<proteinExistence type="inferred from homology"/>
<feature type="region of interest" description="Disordered" evidence="15">
    <location>
        <begin position="996"/>
        <end position="1018"/>
    </location>
</feature>
<evidence type="ECO:0000256" key="7">
    <source>
        <dbReference type="ARBA" id="ARBA00022490"/>
    </source>
</evidence>
<dbReference type="Gene3D" id="1.10.10.1600">
    <property type="entry name" value="Bacterial DNA polymerase III alpha subunit, thumb domain"/>
    <property type="match status" value="1"/>
</dbReference>
<feature type="domain" description="Polymerase/histidinol phosphatase N-terminal" evidence="16">
    <location>
        <begin position="13"/>
        <end position="80"/>
    </location>
</feature>
<dbReference type="InterPro" id="IPR003141">
    <property type="entry name" value="Pol/His_phosphatase_N"/>
</dbReference>
<evidence type="ECO:0000256" key="8">
    <source>
        <dbReference type="ARBA" id="ARBA00022679"/>
    </source>
</evidence>
<dbReference type="GO" id="GO:0008408">
    <property type="term" value="F:3'-5' exonuclease activity"/>
    <property type="evidence" value="ECO:0007669"/>
    <property type="project" value="InterPro"/>
</dbReference>
<dbReference type="InterPro" id="IPR004805">
    <property type="entry name" value="DnaE2/DnaE/PolC"/>
</dbReference>
<evidence type="ECO:0000256" key="10">
    <source>
        <dbReference type="ARBA" id="ARBA00022705"/>
    </source>
</evidence>
<dbReference type="Pfam" id="PF02811">
    <property type="entry name" value="PHP"/>
    <property type="match status" value="1"/>
</dbReference>
<evidence type="ECO:0000313" key="18">
    <source>
        <dbReference type="Proteomes" id="UP000234206"/>
    </source>
</evidence>
<keyword evidence="18" id="KW-1185">Reference proteome</keyword>
<dbReference type="InterPro" id="IPR029460">
    <property type="entry name" value="DNAPol_HHH"/>
</dbReference>
<dbReference type="GO" id="GO:0006260">
    <property type="term" value="P:DNA replication"/>
    <property type="evidence" value="ECO:0007669"/>
    <property type="project" value="UniProtKB-KW"/>
</dbReference>
<comment type="similarity">
    <text evidence="2">Belongs to the DNA polymerase type-C family. DnaE2 subfamily.</text>
</comment>
<dbReference type="CDD" id="cd07431">
    <property type="entry name" value="PHP_PolIIIA"/>
    <property type="match status" value="1"/>
</dbReference>
<dbReference type="InterPro" id="IPR004365">
    <property type="entry name" value="NA-bd_OB_tRNA"/>
</dbReference>
<evidence type="ECO:0000256" key="13">
    <source>
        <dbReference type="ARBA" id="ARBA00023204"/>
    </source>
</evidence>
<dbReference type="Gene3D" id="3.20.20.140">
    <property type="entry name" value="Metal-dependent hydrolases"/>
    <property type="match status" value="1"/>
</dbReference>
<dbReference type="PANTHER" id="PTHR32294">
    <property type="entry name" value="DNA POLYMERASE III SUBUNIT ALPHA"/>
    <property type="match status" value="1"/>
</dbReference>
<dbReference type="InterPro" id="IPR016195">
    <property type="entry name" value="Pol/histidinol_Pase-like"/>
</dbReference>
<dbReference type="InterPro" id="IPR004013">
    <property type="entry name" value="PHP_dom"/>
</dbReference>
<evidence type="ECO:0000256" key="3">
    <source>
        <dbReference type="ARBA" id="ARBA00009496"/>
    </source>
</evidence>
<dbReference type="NCBIfam" id="TIGR00594">
    <property type="entry name" value="polc"/>
    <property type="match status" value="1"/>
</dbReference>
<accession>A0A2I1PAT1</accession>
<keyword evidence="7" id="KW-0963">Cytoplasm</keyword>
<evidence type="ECO:0000256" key="1">
    <source>
        <dbReference type="ARBA" id="ARBA00004496"/>
    </source>
</evidence>
<dbReference type="InterPro" id="IPR011708">
    <property type="entry name" value="DNA_pol3_alpha_NTPase_dom"/>
</dbReference>
<evidence type="ECO:0000256" key="5">
    <source>
        <dbReference type="ARBA" id="ARBA00017273"/>
    </source>
</evidence>
<keyword evidence="8" id="KW-0808">Transferase</keyword>
<gene>
    <name evidence="17" type="ORF">CYJ76_06405</name>
</gene>
<dbReference type="AlphaFoldDB" id="A0A2I1PAT1"/>
<keyword evidence="11" id="KW-0227">DNA damage</keyword>
<dbReference type="PANTHER" id="PTHR32294:SF4">
    <property type="entry name" value="ERROR-PRONE DNA POLYMERASE"/>
    <property type="match status" value="1"/>
</dbReference>
<dbReference type="SUPFAM" id="SSF89550">
    <property type="entry name" value="PHP domain-like"/>
    <property type="match status" value="1"/>
</dbReference>
<comment type="catalytic activity">
    <reaction evidence="14">
        <text>DNA(n) + a 2'-deoxyribonucleoside 5'-triphosphate = DNA(n+1) + diphosphate</text>
        <dbReference type="Rhea" id="RHEA:22508"/>
        <dbReference type="Rhea" id="RHEA-COMP:17339"/>
        <dbReference type="Rhea" id="RHEA-COMP:17340"/>
        <dbReference type="ChEBI" id="CHEBI:33019"/>
        <dbReference type="ChEBI" id="CHEBI:61560"/>
        <dbReference type="ChEBI" id="CHEBI:173112"/>
        <dbReference type="EC" id="2.7.7.7"/>
    </reaction>
</comment>
<dbReference type="GO" id="GO:0005737">
    <property type="term" value="C:cytoplasm"/>
    <property type="evidence" value="ECO:0007669"/>
    <property type="project" value="UniProtKB-SubCell"/>
</dbReference>
<dbReference type="Pfam" id="PF14579">
    <property type="entry name" value="HHH_6"/>
    <property type="match status" value="1"/>
</dbReference>